<dbReference type="GeneID" id="79302584"/>
<evidence type="ECO:0000313" key="3">
    <source>
        <dbReference type="EMBL" id="MFC7080741.1"/>
    </source>
</evidence>
<dbReference type="Proteomes" id="UP001596407">
    <property type="component" value="Unassembled WGS sequence"/>
</dbReference>
<dbReference type="InterPro" id="IPR001017">
    <property type="entry name" value="DH_E1"/>
</dbReference>
<keyword evidence="4" id="KW-1185">Reference proteome</keyword>
<name>A0ABD5WJM1_9EURY</name>
<feature type="domain" description="Dehydrogenase E1 component" evidence="2">
    <location>
        <begin position="35"/>
        <end position="322"/>
    </location>
</feature>
<dbReference type="CDD" id="cd02000">
    <property type="entry name" value="TPP_E1_PDC_ADC_BCADC"/>
    <property type="match status" value="1"/>
</dbReference>
<keyword evidence="1" id="KW-0560">Oxidoreductase</keyword>
<dbReference type="GO" id="GO:0006082">
    <property type="term" value="P:organic acid metabolic process"/>
    <property type="evidence" value="ECO:0007669"/>
    <property type="project" value="UniProtKB-ARBA"/>
</dbReference>
<dbReference type="GO" id="GO:0016491">
    <property type="term" value="F:oxidoreductase activity"/>
    <property type="evidence" value="ECO:0007669"/>
    <property type="project" value="UniProtKB-KW"/>
</dbReference>
<dbReference type="InterPro" id="IPR029061">
    <property type="entry name" value="THDP-binding"/>
</dbReference>
<comment type="caution">
    <text evidence="3">The sequence shown here is derived from an EMBL/GenBank/DDBJ whole genome shotgun (WGS) entry which is preliminary data.</text>
</comment>
<reference evidence="3 4" key="1">
    <citation type="journal article" date="2019" name="Int. J. Syst. Evol. Microbiol.">
        <title>The Global Catalogue of Microorganisms (GCM) 10K type strain sequencing project: providing services to taxonomists for standard genome sequencing and annotation.</title>
        <authorList>
            <consortium name="The Broad Institute Genomics Platform"/>
            <consortium name="The Broad Institute Genome Sequencing Center for Infectious Disease"/>
            <person name="Wu L."/>
            <person name="Ma J."/>
        </authorList>
    </citation>
    <scope>NUCLEOTIDE SEQUENCE [LARGE SCALE GENOMIC DNA]</scope>
    <source>
        <strain evidence="3 4">DT72</strain>
    </source>
</reference>
<dbReference type="Gene3D" id="3.40.50.970">
    <property type="match status" value="1"/>
</dbReference>
<keyword evidence="3" id="KW-0670">Pyruvate</keyword>
<evidence type="ECO:0000259" key="2">
    <source>
        <dbReference type="Pfam" id="PF00676"/>
    </source>
</evidence>
<dbReference type="Pfam" id="PF00676">
    <property type="entry name" value="E1_dh"/>
    <property type="match status" value="1"/>
</dbReference>
<dbReference type="PANTHER" id="PTHR43380">
    <property type="entry name" value="2-OXOISOVALERATE DEHYDROGENASE SUBUNIT ALPHA, MITOCHONDRIAL"/>
    <property type="match status" value="1"/>
</dbReference>
<protein>
    <submittedName>
        <fullName evidence="3">Pyruvate dehydrogenase (Acetyl-transferring) E1 component subunit alpha</fullName>
    </submittedName>
</protein>
<accession>A0ABD5WJM1</accession>
<organism evidence="3 4">
    <name type="scientific">Halorussus caseinilyticus</name>
    <dbReference type="NCBI Taxonomy" id="3034025"/>
    <lineage>
        <taxon>Archaea</taxon>
        <taxon>Methanobacteriati</taxon>
        <taxon>Methanobacteriota</taxon>
        <taxon>Stenosarchaea group</taxon>
        <taxon>Halobacteria</taxon>
        <taxon>Halobacteriales</taxon>
        <taxon>Haladaptataceae</taxon>
        <taxon>Halorussus</taxon>
    </lineage>
</organism>
<gene>
    <name evidence="3" type="primary">pdhA</name>
    <name evidence="3" type="ORF">ACFQJ6_12115</name>
</gene>
<dbReference type="AlphaFoldDB" id="A0ABD5WJM1"/>
<dbReference type="InterPro" id="IPR017596">
    <property type="entry name" value="PdhA/BkdA"/>
</dbReference>
<dbReference type="NCBIfam" id="TIGR03181">
    <property type="entry name" value="PDH_E1_alph_x"/>
    <property type="match status" value="1"/>
</dbReference>
<dbReference type="InterPro" id="IPR050771">
    <property type="entry name" value="Alpha-ketoacid_DH_E1_comp"/>
</dbReference>
<dbReference type="GO" id="GO:0044272">
    <property type="term" value="P:sulfur compound biosynthetic process"/>
    <property type="evidence" value="ECO:0007669"/>
    <property type="project" value="UniProtKB-ARBA"/>
</dbReference>
<evidence type="ECO:0000256" key="1">
    <source>
        <dbReference type="ARBA" id="ARBA00023002"/>
    </source>
</evidence>
<evidence type="ECO:0000313" key="4">
    <source>
        <dbReference type="Proteomes" id="UP001596407"/>
    </source>
</evidence>
<dbReference type="RefSeq" id="WP_276281388.1">
    <property type="nucleotide sequence ID" value="NZ_CP119809.1"/>
</dbReference>
<dbReference type="SUPFAM" id="SSF52518">
    <property type="entry name" value="Thiamin diphosphate-binding fold (THDP-binding)"/>
    <property type="match status" value="1"/>
</dbReference>
<dbReference type="PANTHER" id="PTHR43380:SF1">
    <property type="entry name" value="2-OXOISOVALERATE DEHYDROGENASE SUBUNIT ALPHA, MITOCHONDRIAL"/>
    <property type="match status" value="1"/>
</dbReference>
<sequence>MAIQEPEVTRVVAPDGTVDERTDPDLSESVVTDLYRQQVLARTFDEKAVKLHRQGRIGTYAPLQGQEAAQVGAASALADSDYCFPTYRDHAMYLARGLELEDVLVYLLGEGNYVDREDPDGLRTFPPTIPIATQLPHAVGTSMAADYRGDDCATLVSFGDGATSEGDFHEGMNFAGVFESPTVFFCQNNHWAISVPQERQTASATIAQKAQAYGFEGVRVDGNDVLAVYGAVENALEAAKNGDGPRLIEAVTYRKGAHTTTDDPSKYRGDEEVEEWRKKDPIERTREYLEDAHGWTDDDELRVQSWADDRVVEAIANAEERTGLDVDDIFEHVYAQTPDSLRRQRQRVVDEPEVER</sequence>
<dbReference type="EMBL" id="JBHSZH010000005">
    <property type="protein sequence ID" value="MFC7080741.1"/>
    <property type="molecule type" value="Genomic_DNA"/>
</dbReference>
<proteinExistence type="predicted"/>